<sequence length="852" mass="98365">MRTYVKLALAYLKKQKGRTFAMVLGVSLAVMLVFGFDVTNESQSKKQLKMIYHMYGGYDGTYSNLSKDKLEKIKNDKDVKESSGVASLGSIVSENGTFIKLDSSDKKYIEMTGYSIKKGRLPSKNDEIVLESQAMKYMKLEEKLNQNIEFKVKKEYKDENGINQIFMETKSFKLVGIISKPDYYYKNWYQFRGFTYFKEGETSILPQELISYESIVKLKSKTNARKILHKILGEYKINPKDLTENEILVMALSEYSLSGENDVSKNIKRIIVVTSIILIYNMFNISLMDMIKQIGLFRVVGISKRKIRLIIGIQSVVIFIIGTLLGLIFGLAFSYFGIKMFNSNFIDIHISRSDMYVSMKHIVKAIKISAITVLLSSIVPIWISGRISPLEALRKTDKLPRYRKKRFYHRAIRKLFGTTGEMAYRNIGRNKFRALVSIIAISMGGILFINNMAVLSNDSYMYTRSKDLRMQHYSLTLYSDMNSDDNFTGYTKKDVEKMAKMDGVKDIKTKINLRGFLKLEVKNLEENYVEYRLDPKNANNNVEIGMLMSGYDNKSWNKLKKYTENGKVPEYREEEYPNAVVCNYYYNGKTSKPDKTKKNLKIGDILTIKVPVIEEEKVSYKEQKVRVGAFLKDNWVYEGDSSFGSYFEIIVPDKYVSDISNKNTYNEIFLETEKEKENDIYNELKDKFKGEPLAKIESKTEEQKIDQQGPDERKREYQVIVALILFIAGINIFGTIKTSLLIRTNEFALLRAIGMTNRRIRNMIIKETLIYGILSSIVAAIVGSYKYYEVISFYNNQIKEAFNIENISQFNIPIVEILQFTTITIIICIIVAYISKRKIEKMNIVEGLKVTE</sequence>
<gene>
    <name evidence="9" type="ORF">CLPU_4c00650</name>
</gene>
<keyword evidence="9" id="KW-0067">ATP-binding</keyword>
<feature type="transmembrane region" description="Helical" evidence="7">
    <location>
        <begin position="270"/>
        <end position="288"/>
    </location>
</feature>
<evidence type="ECO:0000256" key="1">
    <source>
        <dbReference type="ARBA" id="ARBA00004651"/>
    </source>
</evidence>
<dbReference type="InterPro" id="IPR050250">
    <property type="entry name" value="Macrolide_Exporter_MacB"/>
</dbReference>
<feature type="transmembrane region" description="Helical" evidence="7">
    <location>
        <begin position="768"/>
        <end position="788"/>
    </location>
</feature>
<evidence type="ECO:0000256" key="7">
    <source>
        <dbReference type="SAM" id="Phobius"/>
    </source>
</evidence>
<organism evidence="9 10">
    <name type="scientific">Gottschalkia purinilytica</name>
    <name type="common">Clostridium purinilyticum</name>
    <dbReference type="NCBI Taxonomy" id="1503"/>
    <lineage>
        <taxon>Bacteria</taxon>
        <taxon>Bacillati</taxon>
        <taxon>Bacillota</taxon>
        <taxon>Tissierellia</taxon>
        <taxon>Tissierellales</taxon>
        <taxon>Gottschalkiaceae</taxon>
        <taxon>Gottschalkia</taxon>
    </lineage>
</organism>
<dbReference type="OrthoDB" id="9793166at2"/>
<proteinExistence type="inferred from homology"/>
<comment type="similarity">
    <text evidence="6">Belongs to the ABC-4 integral membrane protein family.</text>
</comment>
<dbReference type="AlphaFoldDB" id="A0A0L0WC18"/>
<feature type="transmembrane region" description="Helical" evidence="7">
    <location>
        <begin position="717"/>
        <end position="736"/>
    </location>
</feature>
<feature type="transmembrane region" description="Helical" evidence="7">
    <location>
        <begin position="365"/>
        <end position="385"/>
    </location>
</feature>
<evidence type="ECO:0000259" key="8">
    <source>
        <dbReference type="Pfam" id="PF02687"/>
    </source>
</evidence>
<dbReference type="InterPro" id="IPR003838">
    <property type="entry name" value="ABC3_permease_C"/>
</dbReference>
<keyword evidence="3 7" id="KW-0812">Transmembrane</keyword>
<accession>A0A0L0WC18</accession>
<keyword evidence="2" id="KW-1003">Cell membrane</keyword>
<dbReference type="GO" id="GO:0022857">
    <property type="term" value="F:transmembrane transporter activity"/>
    <property type="evidence" value="ECO:0007669"/>
    <property type="project" value="TreeGrafter"/>
</dbReference>
<evidence type="ECO:0000256" key="2">
    <source>
        <dbReference type="ARBA" id="ARBA00022475"/>
    </source>
</evidence>
<evidence type="ECO:0000256" key="5">
    <source>
        <dbReference type="ARBA" id="ARBA00023136"/>
    </source>
</evidence>
<dbReference type="PANTHER" id="PTHR30572:SF4">
    <property type="entry name" value="ABC TRANSPORTER PERMEASE YTRF"/>
    <property type="match status" value="1"/>
</dbReference>
<comment type="caution">
    <text evidence="9">The sequence shown here is derived from an EMBL/GenBank/DDBJ whole genome shotgun (WGS) entry which is preliminary data.</text>
</comment>
<name>A0A0L0WC18_GOTPU</name>
<keyword evidence="9" id="KW-0547">Nucleotide-binding</keyword>
<dbReference type="PANTHER" id="PTHR30572">
    <property type="entry name" value="MEMBRANE COMPONENT OF TRANSPORTER-RELATED"/>
    <property type="match status" value="1"/>
</dbReference>
<dbReference type="EMBL" id="LGSS01000004">
    <property type="protein sequence ID" value="KNF09019.1"/>
    <property type="molecule type" value="Genomic_DNA"/>
</dbReference>
<feature type="transmembrane region" description="Helical" evidence="7">
    <location>
        <begin position="817"/>
        <end position="834"/>
    </location>
</feature>
<feature type="domain" description="ABC3 transporter permease C-terminal" evidence="8">
    <location>
        <begin position="719"/>
        <end position="843"/>
    </location>
</feature>
<keyword evidence="4 7" id="KW-1133">Transmembrane helix</keyword>
<feature type="domain" description="ABC3 transporter permease C-terminal" evidence="8">
    <location>
        <begin position="270"/>
        <end position="389"/>
    </location>
</feature>
<reference evidence="10" key="1">
    <citation type="submission" date="2015-07" db="EMBL/GenBank/DDBJ databases">
        <title>Draft genome sequence of the purine-degrading Gottschalkia purinilyticum DSM 1384 (formerly Clostridium purinilyticum).</title>
        <authorList>
            <person name="Poehlein A."/>
            <person name="Schiel-Bengelsdorf B."/>
            <person name="Bengelsdorf F.R."/>
            <person name="Daniel R."/>
            <person name="Duerre P."/>
        </authorList>
    </citation>
    <scope>NUCLEOTIDE SEQUENCE [LARGE SCALE GENOMIC DNA]</scope>
    <source>
        <strain evidence="10">DSM 1384</strain>
    </source>
</reference>
<dbReference type="RefSeq" id="WP_050354598.1">
    <property type="nucleotide sequence ID" value="NZ_LGSS01000004.1"/>
</dbReference>
<evidence type="ECO:0000313" key="10">
    <source>
        <dbReference type="Proteomes" id="UP000037267"/>
    </source>
</evidence>
<dbReference type="PATRIC" id="fig|1503.3.peg.2288"/>
<keyword evidence="5 7" id="KW-0472">Membrane</keyword>
<feature type="transmembrane region" description="Helical" evidence="7">
    <location>
        <begin position="432"/>
        <end position="455"/>
    </location>
</feature>
<dbReference type="Proteomes" id="UP000037267">
    <property type="component" value="Unassembled WGS sequence"/>
</dbReference>
<keyword evidence="10" id="KW-1185">Reference proteome</keyword>
<evidence type="ECO:0000313" key="9">
    <source>
        <dbReference type="EMBL" id="KNF09019.1"/>
    </source>
</evidence>
<feature type="transmembrane region" description="Helical" evidence="7">
    <location>
        <begin position="309"/>
        <end position="336"/>
    </location>
</feature>
<dbReference type="GO" id="GO:0005524">
    <property type="term" value="F:ATP binding"/>
    <property type="evidence" value="ECO:0007669"/>
    <property type="project" value="UniProtKB-KW"/>
</dbReference>
<comment type="subcellular location">
    <subcellularLocation>
        <location evidence="1">Cell membrane</location>
        <topology evidence="1">Multi-pass membrane protein</topology>
    </subcellularLocation>
</comment>
<dbReference type="Pfam" id="PF02687">
    <property type="entry name" value="FtsX"/>
    <property type="match status" value="2"/>
</dbReference>
<evidence type="ECO:0000256" key="6">
    <source>
        <dbReference type="ARBA" id="ARBA00038076"/>
    </source>
</evidence>
<evidence type="ECO:0000256" key="4">
    <source>
        <dbReference type="ARBA" id="ARBA00022989"/>
    </source>
</evidence>
<dbReference type="STRING" id="1503.CLPU_4c00650"/>
<protein>
    <submittedName>
        <fullName evidence="9">ATP-binding domain-containing protein</fullName>
    </submittedName>
</protein>
<dbReference type="GO" id="GO:0005886">
    <property type="term" value="C:plasma membrane"/>
    <property type="evidence" value="ECO:0007669"/>
    <property type="project" value="UniProtKB-SubCell"/>
</dbReference>
<evidence type="ECO:0000256" key="3">
    <source>
        <dbReference type="ARBA" id="ARBA00022692"/>
    </source>
</evidence>